<protein>
    <submittedName>
        <fullName evidence="3">Sulfatase</fullName>
    </submittedName>
</protein>
<feature type="transmembrane region" description="Helical" evidence="2">
    <location>
        <begin position="747"/>
        <end position="767"/>
    </location>
</feature>
<feature type="transmembrane region" description="Helical" evidence="2">
    <location>
        <begin position="692"/>
        <end position="709"/>
    </location>
</feature>
<dbReference type="RefSeq" id="XP_001025508.2">
    <property type="nucleotide sequence ID" value="XM_001025508.2"/>
</dbReference>
<keyword evidence="1" id="KW-0175">Coiled coil</keyword>
<feature type="transmembrane region" description="Helical" evidence="2">
    <location>
        <begin position="716"/>
        <end position="735"/>
    </location>
</feature>
<dbReference type="SUPFAM" id="SSF53649">
    <property type="entry name" value="Alkaline phosphatase-like"/>
    <property type="match status" value="1"/>
</dbReference>
<evidence type="ECO:0000313" key="4">
    <source>
        <dbReference type="Proteomes" id="UP000009168"/>
    </source>
</evidence>
<feature type="transmembrane region" description="Helical" evidence="2">
    <location>
        <begin position="914"/>
        <end position="933"/>
    </location>
</feature>
<dbReference type="GeneID" id="7826306"/>
<evidence type="ECO:0000313" key="3">
    <source>
        <dbReference type="EMBL" id="EAS05263.2"/>
    </source>
</evidence>
<evidence type="ECO:0000256" key="1">
    <source>
        <dbReference type="SAM" id="Coils"/>
    </source>
</evidence>
<feature type="transmembrane region" description="Helical" evidence="2">
    <location>
        <begin position="981"/>
        <end position="1004"/>
    </location>
</feature>
<accession>Q24BX4</accession>
<feature type="transmembrane region" description="Helical" evidence="2">
    <location>
        <begin position="807"/>
        <end position="823"/>
    </location>
</feature>
<sequence length="1028" mass="120702">MKDKTYSIRLVIIPFLLLIVLALGSSILLVLFYDRYFSGFMLENKNTFCQDYYDSFIKDKKENEVDKQSLNYLICHHSMKKKHFIWFNMDGFSYDQIKQLKAEISNDILIYKSVGPHYRQTGAIHETYMTGKPSLNLIGGQVSVDNIAIQIAKAKEYENQQKVWLLGSKFPIFTLISSYVDYSKVDSEDGMLKLICKNQTDSSQASFVFDGRFDMEKFDVRTGVRFNRTYFEEYLEKEIPTYLPQDDFNKKILDCLTTGPLVNKDLTPNHSIIYYSSQTDSLNHAYSKSHSYNFFQFFQLNKLFIQLIKYFQANLKDTVIFISSDHGGQFFNGEDNFCNHGCVNGSNHGILLVASSDTVGKGHEAEISYLDLMPTIAQYMKGVNLPLFNRGVSHPFQKGVFEYEILALHSKFIQLREALKKIDQVKLKDELDMESKYNDIMKEKDLKNEKQRQILEDYRNTIKILQKQALESELSKKDFKLVNLIILLCLIGLIYIVAVNYKTALEQWKQLQLMQKVLIGIICIFYYSENIFVFSISNIGLDFYSNAFYVNIACIVLFIIFFSFYDFTSKTIPQMQLSFHKSDIRHEDDYESQHLQQKSTLPQYQQVPGGKNETLDMFSQENENRFNIRQIFKKIKHLPFLLSNKISQFLTLQRCLVLILIYYIIFLVLIKYDSFVYTKQFFMETTTKWDSFNLFNYTIFILFYFYPKVKSMQINWLLTVYYFFLFVIMIKYDLIDLRYLIHKTTDQVFWCRFITGYTIAGMIYNFVRGYKLLRKDREEQSNQKLSIFQNSTVRDTNSPAYNAKKKFFLFLHLDLTIFVFWVSDEVERLYLIIFYFTLIVIINKMNLIFNIVQAQNNKGLLNDFIINFFFIVIIFKNAQIIYSAFKGTLSLDINLYSGNKTIGEFQDQTPICTAILFGIDKLLIMIFSYMDIIQKFLRVSIKEYAIKFDNSSKGLLAIMFIKILISGIQTCYNFFDETSFLSLFLWFASISAVIIFSILPYAVFKLILSIISLPLKLSFQKQSHHLSV</sequence>
<dbReference type="Proteomes" id="UP000009168">
    <property type="component" value="Unassembled WGS sequence"/>
</dbReference>
<reference evidence="4" key="1">
    <citation type="journal article" date="2006" name="PLoS Biol.">
        <title>Macronuclear genome sequence of the ciliate Tetrahymena thermophila, a model eukaryote.</title>
        <authorList>
            <person name="Eisen J.A."/>
            <person name="Coyne R.S."/>
            <person name="Wu M."/>
            <person name="Wu D."/>
            <person name="Thiagarajan M."/>
            <person name="Wortman J.R."/>
            <person name="Badger J.H."/>
            <person name="Ren Q."/>
            <person name="Amedeo P."/>
            <person name="Jones K.M."/>
            <person name="Tallon L.J."/>
            <person name="Delcher A.L."/>
            <person name="Salzberg S.L."/>
            <person name="Silva J.C."/>
            <person name="Haas B.J."/>
            <person name="Majoros W.H."/>
            <person name="Farzad M."/>
            <person name="Carlton J.M."/>
            <person name="Smith R.K. Jr."/>
            <person name="Garg J."/>
            <person name="Pearlman R.E."/>
            <person name="Karrer K.M."/>
            <person name="Sun L."/>
            <person name="Manning G."/>
            <person name="Elde N.C."/>
            <person name="Turkewitz A.P."/>
            <person name="Asai D.J."/>
            <person name="Wilkes D.E."/>
            <person name="Wang Y."/>
            <person name="Cai H."/>
            <person name="Collins K."/>
            <person name="Stewart B.A."/>
            <person name="Lee S.R."/>
            <person name="Wilamowska K."/>
            <person name="Weinberg Z."/>
            <person name="Ruzzo W.L."/>
            <person name="Wloga D."/>
            <person name="Gaertig J."/>
            <person name="Frankel J."/>
            <person name="Tsao C.-C."/>
            <person name="Gorovsky M.A."/>
            <person name="Keeling P.J."/>
            <person name="Waller R.F."/>
            <person name="Patron N.J."/>
            <person name="Cherry J.M."/>
            <person name="Stover N.A."/>
            <person name="Krieger C.J."/>
            <person name="del Toro C."/>
            <person name="Ryder H.F."/>
            <person name="Williamson S.C."/>
            <person name="Barbeau R.A."/>
            <person name="Hamilton E.P."/>
            <person name="Orias E."/>
        </authorList>
    </citation>
    <scope>NUCLEOTIDE SEQUENCE [LARGE SCALE GENOMIC DNA]</scope>
    <source>
        <strain evidence="4">SB210</strain>
    </source>
</reference>
<feature type="coiled-coil region" evidence="1">
    <location>
        <begin position="441"/>
        <end position="475"/>
    </location>
</feature>
<dbReference type="OrthoDB" id="10685015at2759"/>
<keyword evidence="2" id="KW-0472">Membrane</keyword>
<dbReference type="KEGG" id="tet:TTHERM_01048140"/>
<organism evidence="3 4">
    <name type="scientific">Tetrahymena thermophila (strain SB210)</name>
    <dbReference type="NCBI Taxonomy" id="312017"/>
    <lineage>
        <taxon>Eukaryota</taxon>
        <taxon>Sar</taxon>
        <taxon>Alveolata</taxon>
        <taxon>Ciliophora</taxon>
        <taxon>Intramacronucleata</taxon>
        <taxon>Oligohymenophorea</taxon>
        <taxon>Hymenostomatida</taxon>
        <taxon>Tetrahymenina</taxon>
        <taxon>Tetrahymenidae</taxon>
        <taxon>Tetrahymena</taxon>
    </lineage>
</organism>
<dbReference type="HOGENOM" id="CLU_311370_0_0_1"/>
<gene>
    <name evidence="3" type="ORF">TTHERM_01048140</name>
</gene>
<proteinExistence type="predicted"/>
<feature type="transmembrane region" description="Helical" evidence="2">
    <location>
        <begin position="864"/>
        <end position="885"/>
    </location>
</feature>
<evidence type="ECO:0000256" key="2">
    <source>
        <dbReference type="SAM" id="Phobius"/>
    </source>
</evidence>
<feature type="transmembrane region" description="Helical" evidence="2">
    <location>
        <begin position="548"/>
        <end position="567"/>
    </location>
</feature>
<dbReference type="EMBL" id="GG662375">
    <property type="protein sequence ID" value="EAS05263.2"/>
    <property type="molecule type" value="Genomic_DNA"/>
</dbReference>
<feature type="transmembrane region" description="Helical" evidence="2">
    <location>
        <begin position="513"/>
        <end position="536"/>
    </location>
</feature>
<dbReference type="Gene3D" id="3.40.720.10">
    <property type="entry name" value="Alkaline Phosphatase, subunit A"/>
    <property type="match status" value="1"/>
</dbReference>
<feature type="transmembrane region" description="Helical" evidence="2">
    <location>
        <begin position="12"/>
        <end position="33"/>
    </location>
</feature>
<name>Q24BX4_TETTS</name>
<feature type="transmembrane region" description="Helical" evidence="2">
    <location>
        <begin position="829"/>
        <end position="852"/>
    </location>
</feature>
<dbReference type="AlphaFoldDB" id="Q24BX4"/>
<feature type="transmembrane region" description="Helical" evidence="2">
    <location>
        <begin position="954"/>
        <end position="975"/>
    </location>
</feature>
<dbReference type="InterPro" id="IPR017850">
    <property type="entry name" value="Alkaline_phosphatase_core_sf"/>
</dbReference>
<keyword evidence="2" id="KW-1133">Transmembrane helix</keyword>
<dbReference type="InParanoid" id="Q24BX4"/>
<keyword evidence="2" id="KW-0812">Transmembrane</keyword>
<feature type="transmembrane region" description="Helical" evidence="2">
    <location>
        <begin position="481"/>
        <end position="501"/>
    </location>
</feature>
<feature type="transmembrane region" description="Helical" evidence="2">
    <location>
        <begin position="655"/>
        <end position="672"/>
    </location>
</feature>
<keyword evidence="4" id="KW-1185">Reference proteome</keyword>